<reference evidence="2" key="1">
    <citation type="submission" date="2018-06" db="EMBL/GenBank/DDBJ databases">
        <authorList>
            <person name="Zhirakovskaya E."/>
        </authorList>
    </citation>
    <scope>NUCLEOTIDE SEQUENCE</scope>
</reference>
<dbReference type="Pfam" id="PF00248">
    <property type="entry name" value="Aldo_ket_red"/>
    <property type="match status" value="1"/>
</dbReference>
<dbReference type="EMBL" id="UOGI01000155">
    <property type="protein sequence ID" value="VAX32904.1"/>
    <property type="molecule type" value="Genomic_DNA"/>
</dbReference>
<dbReference type="Gene3D" id="3.20.20.100">
    <property type="entry name" value="NADP-dependent oxidoreductase domain"/>
    <property type="match status" value="1"/>
</dbReference>
<dbReference type="PRINTS" id="PR00069">
    <property type="entry name" value="ALDKETRDTASE"/>
</dbReference>
<protein>
    <recommendedName>
        <fullName evidence="1">NADP-dependent oxidoreductase domain-containing protein</fullName>
    </recommendedName>
</protein>
<dbReference type="AlphaFoldDB" id="A0A3B1D9V2"/>
<feature type="domain" description="NADP-dependent oxidoreductase" evidence="1">
    <location>
        <begin position="18"/>
        <end position="287"/>
    </location>
</feature>
<dbReference type="SUPFAM" id="SSF51430">
    <property type="entry name" value="NAD(P)-linked oxidoreductase"/>
    <property type="match status" value="1"/>
</dbReference>
<dbReference type="PANTHER" id="PTHR43312:SF1">
    <property type="entry name" value="NADP-DEPENDENT OXIDOREDUCTASE DOMAIN-CONTAINING PROTEIN"/>
    <property type="match status" value="1"/>
</dbReference>
<dbReference type="InterPro" id="IPR023210">
    <property type="entry name" value="NADP_OxRdtase_dom"/>
</dbReference>
<name>A0A3B1D9V2_9ZZZZ</name>
<gene>
    <name evidence="2" type="ORF">MNBD_NITROSPIRAE03-1075</name>
</gene>
<proteinExistence type="predicted"/>
<dbReference type="CDD" id="cd19100">
    <property type="entry name" value="AKR_unchar"/>
    <property type="match status" value="1"/>
</dbReference>
<organism evidence="2">
    <name type="scientific">hydrothermal vent metagenome</name>
    <dbReference type="NCBI Taxonomy" id="652676"/>
    <lineage>
        <taxon>unclassified sequences</taxon>
        <taxon>metagenomes</taxon>
        <taxon>ecological metagenomes</taxon>
    </lineage>
</organism>
<evidence type="ECO:0000259" key="1">
    <source>
        <dbReference type="Pfam" id="PF00248"/>
    </source>
</evidence>
<sequence length="293" mass="32247">MERVRLGKTGIEVSRLGIGTGTAHPSGHCAQALMTTGELAGLLLFAFEQGINFRDTAFQYRTHPHVREALKQVKRSDVVISTKLTGCSAKETLRDFNTSLRDLGVDYIDVCLLHAVRTENELKTRAGALDALLELKEQGRIRAVGMSSHGLGALKAVTEIPEIDAVWVRINFAGLNMDAGKLPLYDQVASIPWVKKTAGLLPKRIQAAFRPKPESLLIPPDDRKEVEETVKRIHSQSKGVVGMKVIAEGQLREQAREAVEYVRDLPFVDSLVIGMMNEKEIEENCKIIAGGVD</sequence>
<accession>A0A3B1D9V2</accession>
<dbReference type="PANTHER" id="PTHR43312">
    <property type="entry name" value="D-THREO-ALDOSE 1-DEHYDROGENASE"/>
    <property type="match status" value="1"/>
</dbReference>
<dbReference type="InterPro" id="IPR053135">
    <property type="entry name" value="AKR2_Oxidoreductase"/>
</dbReference>
<evidence type="ECO:0000313" key="2">
    <source>
        <dbReference type="EMBL" id="VAX32904.1"/>
    </source>
</evidence>
<dbReference type="GO" id="GO:0016491">
    <property type="term" value="F:oxidoreductase activity"/>
    <property type="evidence" value="ECO:0007669"/>
    <property type="project" value="InterPro"/>
</dbReference>
<dbReference type="InterPro" id="IPR020471">
    <property type="entry name" value="AKR"/>
</dbReference>
<dbReference type="InterPro" id="IPR036812">
    <property type="entry name" value="NAD(P)_OxRdtase_dom_sf"/>
</dbReference>